<evidence type="ECO:0000313" key="3">
    <source>
        <dbReference type="Proteomes" id="UP000635565"/>
    </source>
</evidence>
<name>A0ABQ3VTC7_9CHLR</name>
<sequence length="70" mass="8398">MVYNEYMKKERVTTKIWRHSLQKLKIVAAINNISMIDLLEQLIDQEYEKVKGKEPRHESHTRIQDRTGSQ</sequence>
<comment type="caution">
    <text evidence="2">The sequence shown here is derived from an EMBL/GenBank/DDBJ whole genome shotgun (WGS) entry which is preliminary data.</text>
</comment>
<gene>
    <name evidence="2" type="ORF">KSZ_66440</name>
</gene>
<dbReference type="Proteomes" id="UP000635565">
    <property type="component" value="Unassembled WGS sequence"/>
</dbReference>
<evidence type="ECO:0000313" key="2">
    <source>
        <dbReference type="EMBL" id="GHO88638.1"/>
    </source>
</evidence>
<protein>
    <submittedName>
        <fullName evidence="2">Uncharacterized protein</fullName>
    </submittedName>
</protein>
<proteinExistence type="predicted"/>
<evidence type="ECO:0000256" key="1">
    <source>
        <dbReference type="SAM" id="MobiDB-lite"/>
    </source>
</evidence>
<reference evidence="2 3" key="1">
    <citation type="journal article" date="2021" name="Int. J. Syst. Evol. Microbiol.">
        <title>Reticulibacter mediterranei gen. nov., sp. nov., within the new family Reticulibacteraceae fam. nov., and Ktedonospora formicarum gen. nov., sp. nov., Ktedonobacter robiniae sp. nov., Dictyobacter formicarum sp. nov. and Dictyobacter arantiisoli sp. nov., belonging to the class Ktedonobacteria.</title>
        <authorList>
            <person name="Yabe S."/>
            <person name="Zheng Y."/>
            <person name="Wang C.M."/>
            <person name="Sakai Y."/>
            <person name="Abe K."/>
            <person name="Yokota A."/>
            <person name="Donadio S."/>
            <person name="Cavaletti L."/>
            <person name="Monciardini P."/>
        </authorList>
    </citation>
    <scope>NUCLEOTIDE SEQUENCE [LARGE SCALE GENOMIC DNA]</scope>
    <source>
        <strain evidence="2 3">SOSP1-9</strain>
    </source>
</reference>
<accession>A0ABQ3VTC7</accession>
<feature type="region of interest" description="Disordered" evidence="1">
    <location>
        <begin position="50"/>
        <end position="70"/>
    </location>
</feature>
<keyword evidence="3" id="KW-1185">Reference proteome</keyword>
<dbReference type="EMBL" id="BNJJ01000026">
    <property type="protein sequence ID" value="GHO88638.1"/>
    <property type="molecule type" value="Genomic_DNA"/>
</dbReference>
<organism evidence="2 3">
    <name type="scientific">Dictyobacter formicarum</name>
    <dbReference type="NCBI Taxonomy" id="2778368"/>
    <lineage>
        <taxon>Bacteria</taxon>
        <taxon>Bacillati</taxon>
        <taxon>Chloroflexota</taxon>
        <taxon>Ktedonobacteria</taxon>
        <taxon>Ktedonobacterales</taxon>
        <taxon>Dictyobacteraceae</taxon>
        <taxon>Dictyobacter</taxon>
    </lineage>
</organism>